<dbReference type="AlphaFoldDB" id="A0A1M4Y2V1"/>
<gene>
    <name evidence="1" type="ORF">SAMN03080594_102295</name>
</gene>
<keyword evidence="2" id="KW-1185">Reference proteome</keyword>
<reference evidence="2" key="1">
    <citation type="submission" date="2016-11" db="EMBL/GenBank/DDBJ databases">
        <authorList>
            <person name="Varghese N."/>
            <person name="Submissions S."/>
        </authorList>
    </citation>
    <scope>NUCLEOTIDE SEQUENCE [LARGE SCALE GENOMIC DNA]</scope>
    <source>
        <strain evidence="2">DSM 17539</strain>
    </source>
</reference>
<name>A0A1M4Y2V1_9FLAO</name>
<evidence type="ECO:0000313" key="2">
    <source>
        <dbReference type="Proteomes" id="UP000184406"/>
    </source>
</evidence>
<dbReference type="EMBL" id="FQUX01000002">
    <property type="protein sequence ID" value="SHF00081.1"/>
    <property type="molecule type" value="Genomic_DNA"/>
</dbReference>
<dbReference type="Proteomes" id="UP000184406">
    <property type="component" value="Unassembled WGS sequence"/>
</dbReference>
<sequence>MKLELKDINIRNYNLGVSVKAGQIKGIQADVGRFVVTITFQ</sequence>
<evidence type="ECO:0000313" key="1">
    <source>
        <dbReference type="EMBL" id="SHF00081.1"/>
    </source>
</evidence>
<proteinExistence type="predicted"/>
<protein>
    <submittedName>
        <fullName evidence="1">Uncharacterized protein</fullName>
    </submittedName>
</protein>
<accession>A0A1M4Y2V1</accession>
<organism evidence="1 2">
    <name type="scientific">Arenibacter palladensis</name>
    <dbReference type="NCBI Taxonomy" id="237373"/>
    <lineage>
        <taxon>Bacteria</taxon>
        <taxon>Pseudomonadati</taxon>
        <taxon>Bacteroidota</taxon>
        <taxon>Flavobacteriia</taxon>
        <taxon>Flavobacteriales</taxon>
        <taxon>Flavobacteriaceae</taxon>
        <taxon>Arenibacter</taxon>
    </lineage>
</organism>